<dbReference type="AlphaFoldDB" id="A0A2C9WFB7"/>
<proteinExistence type="predicted"/>
<protein>
    <submittedName>
        <fullName evidence="1">Uncharacterized protein</fullName>
    </submittedName>
</protein>
<sequence>MFTSTKLDWICTKSPNQYDGSQFQRKKMMVTTIWHMGKCVYHI</sequence>
<name>A0A2C9WFB7_MANES</name>
<accession>A0A2C9WFB7</accession>
<evidence type="ECO:0000313" key="1">
    <source>
        <dbReference type="EMBL" id="OAY58579.1"/>
    </source>
</evidence>
<gene>
    <name evidence="1" type="ORF">MANES_02G189900</name>
</gene>
<organism evidence="1">
    <name type="scientific">Manihot esculenta</name>
    <name type="common">Cassava</name>
    <name type="synonym">Jatropha manihot</name>
    <dbReference type="NCBI Taxonomy" id="3983"/>
    <lineage>
        <taxon>Eukaryota</taxon>
        <taxon>Viridiplantae</taxon>
        <taxon>Streptophyta</taxon>
        <taxon>Embryophyta</taxon>
        <taxon>Tracheophyta</taxon>
        <taxon>Spermatophyta</taxon>
        <taxon>Magnoliopsida</taxon>
        <taxon>eudicotyledons</taxon>
        <taxon>Gunneridae</taxon>
        <taxon>Pentapetalae</taxon>
        <taxon>rosids</taxon>
        <taxon>fabids</taxon>
        <taxon>Malpighiales</taxon>
        <taxon>Euphorbiaceae</taxon>
        <taxon>Crotonoideae</taxon>
        <taxon>Manihoteae</taxon>
        <taxon>Manihot</taxon>
    </lineage>
</organism>
<reference evidence="1" key="1">
    <citation type="submission" date="2016-02" db="EMBL/GenBank/DDBJ databases">
        <title>WGS assembly of Manihot esculenta.</title>
        <authorList>
            <person name="Bredeson J.V."/>
            <person name="Prochnik S.E."/>
            <person name="Lyons J.B."/>
            <person name="Schmutz J."/>
            <person name="Grimwood J."/>
            <person name="Vrebalov J."/>
            <person name="Bart R.S."/>
            <person name="Amuge T."/>
            <person name="Ferguson M.E."/>
            <person name="Green R."/>
            <person name="Putnam N."/>
            <person name="Stites J."/>
            <person name="Rounsley S."/>
            <person name="Rokhsar D.S."/>
        </authorList>
    </citation>
    <scope>NUCLEOTIDE SEQUENCE [LARGE SCALE GENOMIC DNA]</scope>
    <source>
        <tissue evidence="1">Leaf</tissue>
    </source>
</reference>
<dbReference type="EMBL" id="CM004388">
    <property type="protein sequence ID" value="OAY58579.1"/>
    <property type="molecule type" value="Genomic_DNA"/>
</dbReference>